<comment type="caution">
    <text evidence="1">The sequence shown here is derived from an EMBL/GenBank/DDBJ whole genome shotgun (WGS) entry which is preliminary data.</text>
</comment>
<keyword evidence="2" id="KW-1185">Reference proteome</keyword>
<dbReference type="RefSeq" id="WP_271299253.1">
    <property type="nucleotide sequence ID" value="NZ_JBBBDM010000001.1"/>
</dbReference>
<name>A0ABU8GZ29_9SPHN</name>
<dbReference type="EMBL" id="JBBBDM010000001">
    <property type="protein sequence ID" value="MEI5686106.1"/>
    <property type="molecule type" value="Genomic_DNA"/>
</dbReference>
<proteinExistence type="predicted"/>
<reference evidence="1 2" key="1">
    <citation type="journal article" date="2013" name="Int. J. Syst. Evol. Microbiol.">
        <title>Sphingomonas kyungheensis sp. nov., a bacterium with ginsenoside-converting activity isolated from soil of a ginseng field.</title>
        <authorList>
            <person name="Son H.M."/>
            <person name="Yang J.E."/>
            <person name="Park Y."/>
            <person name="Han C.K."/>
            <person name="Kim S.G."/>
            <person name="Kook M."/>
            <person name="Yi T.H."/>
        </authorList>
    </citation>
    <scope>NUCLEOTIDE SEQUENCE [LARGE SCALE GENOMIC DNA]</scope>
    <source>
        <strain evidence="1 2">LMG 26582</strain>
    </source>
</reference>
<protein>
    <submittedName>
        <fullName evidence="1">Uncharacterized protein</fullName>
    </submittedName>
</protein>
<accession>A0ABU8GZ29</accession>
<gene>
    <name evidence="1" type="ORF">V8201_03330</name>
</gene>
<sequence length="82" mass="8676">MRAEDILPDEASFVERDGMMLRKGTVAAFLANARTWLDAQATPEQVAAAAAAMLAARPALVALGLFDILVPRDPRLAALLTG</sequence>
<evidence type="ECO:0000313" key="1">
    <source>
        <dbReference type="EMBL" id="MEI5686106.1"/>
    </source>
</evidence>
<organism evidence="1 2">
    <name type="scientific">Sphingomonas kyungheensis</name>
    <dbReference type="NCBI Taxonomy" id="1069987"/>
    <lineage>
        <taxon>Bacteria</taxon>
        <taxon>Pseudomonadati</taxon>
        <taxon>Pseudomonadota</taxon>
        <taxon>Alphaproteobacteria</taxon>
        <taxon>Sphingomonadales</taxon>
        <taxon>Sphingomonadaceae</taxon>
        <taxon>Sphingomonas</taxon>
    </lineage>
</organism>
<dbReference type="Proteomes" id="UP001367771">
    <property type="component" value="Unassembled WGS sequence"/>
</dbReference>
<evidence type="ECO:0000313" key="2">
    <source>
        <dbReference type="Proteomes" id="UP001367771"/>
    </source>
</evidence>